<organism evidence="1 2">
    <name type="scientific">Romboutsia timonensis</name>
    <dbReference type="NCBI Taxonomy" id="1776391"/>
    <lineage>
        <taxon>Bacteria</taxon>
        <taxon>Bacillati</taxon>
        <taxon>Bacillota</taxon>
        <taxon>Clostridia</taxon>
        <taxon>Peptostreptococcales</taxon>
        <taxon>Peptostreptococcaceae</taxon>
        <taxon>Romboutsia</taxon>
    </lineage>
</organism>
<name>A0A921N1Y9_9FIRM</name>
<dbReference type="Proteomes" id="UP000776700">
    <property type="component" value="Unassembled WGS sequence"/>
</dbReference>
<gene>
    <name evidence="1" type="ORF">K8V90_09490</name>
</gene>
<sequence length="58" mass="6800">MIKFIDYLNKDSDYKPQCHRCGYIDHVWDINGEWICKNCMSIHEAISVIIEIENALLG</sequence>
<protein>
    <submittedName>
        <fullName evidence="1">Uncharacterized protein</fullName>
    </submittedName>
</protein>
<dbReference type="AlphaFoldDB" id="A0A921N1Y9"/>
<accession>A0A921N1Y9</accession>
<dbReference type="EMBL" id="DYUB01000299">
    <property type="protein sequence ID" value="HJG97321.1"/>
    <property type="molecule type" value="Genomic_DNA"/>
</dbReference>
<evidence type="ECO:0000313" key="2">
    <source>
        <dbReference type="Proteomes" id="UP000776700"/>
    </source>
</evidence>
<proteinExistence type="predicted"/>
<reference evidence="1" key="2">
    <citation type="submission" date="2021-09" db="EMBL/GenBank/DDBJ databases">
        <authorList>
            <person name="Gilroy R."/>
        </authorList>
    </citation>
    <scope>NUCLEOTIDE SEQUENCE</scope>
    <source>
        <strain evidence="1">1277</strain>
    </source>
</reference>
<reference evidence="1" key="1">
    <citation type="journal article" date="2021" name="PeerJ">
        <title>Extensive microbial diversity within the chicken gut microbiome revealed by metagenomics and culture.</title>
        <authorList>
            <person name="Gilroy R."/>
            <person name="Ravi A."/>
            <person name="Getino M."/>
            <person name="Pursley I."/>
            <person name="Horton D.L."/>
            <person name="Alikhan N.F."/>
            <person name="Baker D."/>
            <person name="Gharbi K."/>
            <person name="Hall N."/>
            <person name="Watson M."/>
            <person name="Adriaenssens E.M."/>
            <person name="Foster-Nyarko E."/>
            <person name="Jarju S."/>
            <person name="Secka A."/>
            <person name="Antonio M."/>
            <person name="Oren A."/>
            <person name="Chaudhuri R.R."/>
            <person name="La Ragione R."/>
            <person name="Hildebrand F."/>
            <person name="Pallen M.J."/>
        </authorList>
    </citation>
    <scope>NUCLEOTIDE SEQUENCE</scope>
    <source>
        <strain evidence="1">1277</strain>
    </source>
</reference>
<evidence type="ECO:0000313" key="1">
    <source>
        <dbReference type="EMBL" id="HJG97321.1"/>
    </source>
</evidence>
<comment type="caution">
    <text evidence="1">The sequence shown here is derived from an EMBL/GenBank/DDBJ whole genome shotgun (WGS) entry which is preliminary data.</text>
</comment>